<organism evidence="3 4">
    <name type="scientific">Mycena citricolor</name>
    <dbReference type="NCBI Taxonomy" id="2018698"/>
    <lineage>
        <taxon>Eukaryota</taxon>
        <taxon>Fungi</taxon>
        <taxon>Dikarya</taxon>
        <taxon>Basidiomycota</taxon>
        <taxon>Agaricomycotina</taxon>
        <taxon>Agaricomycetes</taxon>
        <taxon>Agaricomycetidae</taxon>
        <taxon>Agaricales</taxon>
        <taxon>Marasmiineae</taxon>
        <taxon>Mycenaceae</taxon>
        <taxon>Mycena</taxon>
    </lineage>
</organism>
<evidence type="ECO:0000259" key="2">
    <source>
        <dbReference type="PROSITE" id="PS50181"/>
    </source>
</evidence>
<dbReference type="CDD" id="cd09917">
    <property type="entry name" value="F-box_SF"/>
    <property type="match status" value="1"/>
</dbReference>
<evidence type="ECO:0000256" key="1">
    <source>
        <dbReference type="SAM" id="MobiDB-lite"/>
    </source>
</evidence>
<dbReference type="PROSITE" id="PS50181">
    <property type="entry name" value="FBOX"/>
    <property type="match status" value="1"/>
</dbReference>
<proteinExistence type="predicted"/>
<dbReference type="InterPro" id="IPR001810">
    <property type="entry name" value="F-box_dom"/>
</dbReference>
<dbReference type="EMBL" id="CAVNYO010000138">
    <property type="protein sequence ID" value="CAK5268520.1"/>
    <property type="molecule type" value="Genomic_DNA"/>
</dbReference>
<name>A0AAD2H5P7_9AGAR</name>
<keyword evidence="4" id="KW-1185">Reference proteome</keyword>
<sequence>MPRRSTRLRVVQQRDLAGTSDSSNEDDDFTETEEEEEVVPPPRKKRRPTTKSVTRKDTQERIISEKWKKVRGRRGLLSSLKEFPLDVLFEIFEQLQPEDLLNLSRTTKSFRENLYPGLKVRLYRLRLDVPPKSIDLRSSSRSCRSY</sequence>
<dbReference type="Pfam" id="PF00646">
    <property type="entry name" value="F-box"/>
    <property type="match status" value="1"/>
</dbReference>
<gene>
    <name evidence="3" type="ORF">MYCIT1_LOCUS11750</name>
</gene>
<dbReference type="SUPFAM" id="SSF81383">
    <property type="entry name" value="F-box domain"/>
    <property type="match status" value="1"/>
</dbReference>
<reference evidence="3" key="1">
    <citation type="submission" date="2023-11" db="EMBL/GenBank/DDBJ databases">
        <authorList>
            <person name="De Vega J J."/>
            <person name="De Vega J J."/>
        </authorList>
    </citation>
    <scope>NUCLEOTIDE SEQUENCE</scope>
</reference>
<feature type="region of interest" description="Disordered" evidence="1">
    <location>
        <begin position="1"/>
        <end position="58"/>
    </location>
</feature>
<protein>
    <recommendedName>
        <fullName evidence="2">F-box domain-containing protein</fullName>
    </recommendedName>
</protein>
<accession>A0AAD2H5P7</accession>
<evidence type="ECO:0000313" key="4">
    <source>
        <dbReference type="Proteomes" id="UP001295794"/>
    </source>
</evidence>
<feature type="domain" description="F-box" evidence="2">
    <location>
        <begin position="77"/>
        <end position="126"/>
    </location>
</feature>
<dbReference type="InterPro" id="IPR036047">
    <property type="entry name" value="F-box-like_dom_sf"/>
</dbReference>
<evidence type="ECO:0000313" key="3">
    <source>
        <dbReference type="EMBL" id="CAK5268520.1"/>
    </source>
</evidence>
<dbReference type="Proteomes" id="UP001295794">
    <property type="component" value="Unassembled WGS sequence"/>
</dbReference>
<dbReference type="AlphaFoldDB" id="A0AAD2H5P7"/>
<feature type="compositionally biased region" description="Acidic residues" evidence="1">
    <location>
        <begin position="23"/>
        <end position="38"/>
    </location>
</feature>
<comment type="caution">
    <text evidence="3">The sequence shown here is derived from an EMBL/GenBank/DDBJ whole genome shotgun (WGS) entry which is preliminary data.</text>
</comment>